<dbReference type="VEuPathDB" id="PlasmoDB:PmUG01_05036800"/>
<dbReference type="PANTHER" id="PTHR46487">
    <property type="entry name" value="DNA REPAIR PROTEIN XRCC3"/>
    <property type="match status" value="1"/>
</dbReference>
<dbReference type="OrthoDB" id="1861185at2759"/>
<evidence type="ECO:0000313" key="2">
    <source>
        <dbReference type="EMBL" id="SBS83090.1"/>
    </source>
</evidence>
<reference evidence="4" key="1">
    <citation type="submission" date="2016-05" db="EMBL/GenBank/DDBJ databases">
        <authorList>
            <person name="Naeem Raeece"/>
        </authorList>
    </citation>
    <scope>NUCLEOTIDE SEQUENCE [LARGE SCALE GENOMIC DNA]</scope>
</reference>
<proteinExistence type="predicted"/>
<reference evidence="3 5" key="3">
    <citation type="submission" date="2016-06" db="EMBL/GenBank/DDBJ databases">
        <authorList>
            <consortium name="Pathogen Informatics"/>
        </authorList>
    </citation>
    <scope>NUCLEOTIDE SEQUENCE [LARGE SCALE GENOMIC DNA]</scope>
</reference>
<dbReference type="GO" id="GO:0005657">
    <property type="term" value="C:replication fork"/>
    <property type="evidence" value="ECO:0007669"/>
    <property type="project" value="TreeGrafter"/>
</dbReference>
<dbReference type="InterPro" id="IPR027417">
    <property type="entry name" value="P-loop_NTPase"/>
</dbReference>
<dbReference type="GO" id="GO:0071140">
    <property type="term" value="P:resolution of mitotic recombination intermediates"/>
    <property type="evidence" value="ECO:0007669"/>
    <property type="project" value="TreeGrafter"/>
</dbReference>
<protein>
    <recommendedName>
        <fullName evidence="1">Rad51-like C-terminal domain-containing protein</fullName>
    </recommendedName>
</protein>
<dbReference type="RefSeq" id="XP_028860515.1">
    <property type="nucleotide sequence ID" value="XM_029003584.1"/>
</dbReference>
<dbReference type="GeneID" id="39867411"/>
<organism evidence="2 4">
    <name type="scientific">Plasmodium malariae</name>
    <dbReference type="NCBI Taxonomy" id="5858"/>
    <lineage>
        <taxon>Eukaryota</taxon>
        <taxon>Sar</taxon>
        <taxon>Alveolata</taxon>
        <taxon>Apicomplexa</taxon>
        <taxon>Aconoidasida</taxon>
        <taxon>Haemosporida</taxon>
        <taxon>Plasmodiidae</taxon>
        <taxon>Plasmodium</taxon>
        <taxon>Plasmodium (Plasmodium)</taxon>
    </lineage>
</organism>
<dbReference type="OMA" id="FEDMTHD"/>
<name>A0A1A8VRK1_PLAMA</name>
<dbReference type="Gene3D" id="3.40.50.300">
    <property type="entry name" value="P-loop containing nucleotide triphosphate hydrolases"/>
    <property type="match status" value="1"/>
</dbReference>
<evidence type="ECO:0000313" key="5">
    <source>
        <dbReference type="Proteomes" id="UP000219813"/>
    </source>
</evidence>
<dbReference type="Proteomes" id="UP000078597">
    <property type="component" value="Unassembled WGS sequence"/>
</dbReference>
<dbReference type="EMBL" id="LT594626">
    <property type="protein sequence ID" value="SBT87506.1"/>
    <property type="molecule type" value="Genomic_DNA"/>
</dbReference>
<dbReference type="SUPFAM" id="SSF52540">
    <property type="entry name" value="P-loop containing nucleoside triphosphate hydrolases"/>
    <property type="match status" value="1"/>
</dbReference>
<sequence>MNHRTCRSVQKIFDDVTFNKVDRKKLRFDNKKLNFFFENGILNYSLVEIIGGSGSGKTQFALTLCAEQLLKTFEEKKENIVFYIYINRIFPMHRLTEIVEKKLEQKKQVSNIVYNSNSYGVACVENFVDSNEDYLNAPNVSKLSGDNFIDSEKNHLFDEEMLNQKGVEASKKPQSYGRSSSFDEKRKNMARNVLQNLYIQKINDETDFFILFEKEIYYILKYYKISLLVIDSFNSIFNGNEKIDSYKKHQLFIKFSLILKKISYENDFFVLLINSSQIKKAYNSDFAFDFSDYIVSLSCSNTIIILKRTKKKNQTVRKMTVKCSEFLSKYKSLNFEITDSGFTVV</sequence>
<dbReference type="GO" id="GO:0045003">
    <property type="term" value="P:double-strand break repair via synthesis-dependent strand annealing"/>
    <property type="evidence" value="ECO:0007669"/>
    <property type="project" value="TreeGrafter"/>
</dbReference>
<reference evidence="2" key="2">
    <citation type="submission" date="2016-05" db="EMBL/GenBank/DDBJ databases">
        <authorList>
            <person name="Lavstsen T."/>
            <person name="Jespersen J.S."/>
        </authorList>
    </citation>
    <scope>NUCLEOTIDE SEQUENCE [LARGE SCALE GENOMIC DNA]</scope>
</reference>
<dbReference type="GO" id="GO:0000722">
    <property type="term" value="P:telomere maintenance via recombination"/>
    <property type="evidence" value="ECO:0007669"/>
    <property type="project" value="TreeGrafter"/>
</dbReference>
<dbReference type="Pfam" id="PF08423">
    <property type="entry name" value="Rad51"/>
    <property type="match status" value="1"/>
</dbReference>
<gene>
    <name evidence="3" type="primary">PmUG01_05036800</name>
    <name evidence="2" type="ORF">PMALA_005480</name>
    <name evidence="3" type="ORF">PMUG01_05036800</name>
</gene>
<dbReference type="AlphaFoldDB" id="A0A1A8VRK1"/>
<evidence type="ECO:0000259" key="1">
    <source>
        <dbReference type="Pfam" id="PF08423"/>
    </source>
</evidence>
<dbReference type="InterPro" id="IPR013632">
    <property type="entry name" value="Rad51_C"/>
</dbReference>
<evidence type="ECO:0000313" key="3">
    <source>
        <dbReference type="EMBL" id="SBT87506.1"/>
    </source>
</evidence>
<dbReference type="GO" id="GO:0033065">
    <property type="term" value="C:Rad51C-XRCC3 complex"/>
    <property type="evidence" value="ECO:0007669"/>
    <property type="project" value="TreeGrafter"/>
</dbReference>
<dbReference type="EMBL" id="FLQW01000297">
    <property type="protein sequence ID" value="SBS83090.1"/>
    <property type="molecule type" value="Genomic_DNA"/>
</dbReference>
<dbReference type="GO" id="GO:0090656">
    <property type="term" value="P:t-circle formation"/>
    <property type="evidence" value="ECO:0007669"/>
    <property type="project" value="TreeGrafter"/>
</dbReference>
<dbReference type="KEGG" id="pmal:PMUG01_05036800"/>
<dbReference type="GO" id="GO:0000400">
    <property type="term" value="F:four-way junction DNA binding"/>
    <property type="evidence" value="ECO:0007669"/>
    <property type="project" value="TreeGrafter"/>
</dbReference>
<evidence type="ECO:0000313" key="4">
    <source>
        <dbReference type="Proteomes" id="UP000078597"/>
    </source>
</evidence>
<dbReference type="Proteomes" id="UP000219813">
    <property type="component" value="Chromosome 5"/>
</dbReference>
<accession>A0A1A8VRK1</accession>
<feature type="domain" description="Rad51-like C-terminal" evidence="1">
    <location>
        <begin position="30"/>
        <end position="115"/>
    </location>
</feature>
<keyword evidence="5" id="KW-1185">Reference proteome</keyword>
<dbReference type="PANTHER" id="PTHR46487:SF1">
    <property type="entry name" value="DNA REPAIR PROTEIN XRCC3"/>
    <property type="match status" value="1"/>
</dbReference>